<feature type="transmembrane region" description="Helical" evidence="11">
    <location>
        <begin position="174"/>
        <end position="198"/>
    </location>
</feature>
<evidence type="ECO:0000313" key="14">
    <source>
        <dbReference type="Proteomes" id="UP001159427"/>
    </source>
</evidence>
<proteinExistence type="inferred from homology"/>
<sequence length="303" mass="33721">MSSCQTPVNVSASGQSENHEAIINWVLATISWTVAPLAILLNALVIIAVTQRKELQKHSNILLSSIALSDMLTGIASIPAVTTKTLIAHQSSSELICAINREAMNLEGIFVTCSLYNLTVVAWERFVAVRKWMDYKVIVTKRRLFKISIIAWLSAILTRLPLYITVVTSADTKVKYICTTILNVCVIANVATIVYFYAMIYHGVRNHRTSNLKNVNALAQARLESRVAKTTALITAALLLTIAVSGILVMTMRLKFPTSRPTLSIEISRTLLRLNSVFNPVLYCFKDLRFRKAVLELIKIIKT</sequence>
<dbReference type="Pfam" id="PF00001">
    <property type="entry name" value="7tm_1"/>
    <property type="match status" value="1"/>
</dbReference>
<feature type="transmembrane region" description="Helical" evidence="11">
    <location>
        <begin position="61"/>
        <end position="83"/>
    </location>
</feature>
<dbReference type="CDD" id="cd00637">
    <property type="entry name" value="7tm_classA_rhodopsin-like"/>
    <property type="match status" value="1"/>
</dbReference>
<feature type="transmembrane region" description="Helical" evidence="11">
    <location>
        <begin position="103"/>
        <end position="123"/>
    </location>
</feature>
<dbReference type="PRINTS" id="PR00237">
    <property type="entry name" value="GPCRRHODOPSN"/>
</dbReference>
<feature type="transmembrane region" description="Helical" evidence="11">
    <location>
        <begin position="22"/>
        <end position="49"/>
    </location>
</feature>
<dbReference type="PROSITE" id="PS00237">
    <property type="entry name" value="G_PROTEIN_RECEP_F1_1"/>
    <property type="match status" value="1"/>
</dbReference>
<evidence type="ECO:0000256" key="7">
    <source>
        <dbReference type="ARBA" id="ARBA00023170"/>
    </source>
</evidence>
<feature type="transmembrane region" description="Helical" evidence="11">
    <location>
        <begin position="232"/>
        <end position="252"/>
    </location>
</feature>
<dbReference type="InterPro" id="IPR017452">
    <property type="entry name" value="GPCR_Rhodpsn_7TM"/>
</dbReference>
<keyword evidence="3 10" id="KW-0812">Transmembrane</keyword>
<dbReference type="Proteomes" id="UP001159427">
    <property type="component" value="Unassembled WGS sequence"/>
</dbReference>
<dbReference type="InterPro" id="IPR000276">
    <property type="entry name" value="GPCR_Rhodpsn"/>
</dbReference>
<name>A0ABN8SRN1_9CNID</name>
<gene>
    <name evidence="13" type="ORF">PEVE_00026054</name>
</gene>
<keyword evidence="6 11" id="KW-0472">Membrane</keyword>
<keyword evidence="9 10" id="KW-0807">Transducer</keyword>
<keyword evidence="14" id="KW-1185">Reference proteome</keyword>
<reference evidence="13 14" key="1">
    <citation type="submission" date="2022-05" db="EMBL/GenBank/DDBJ databases">
        <authorList>
            <consortium name="Genoscope - CEA"/>
            <person name="William W."/>
        </authorList>
    </citation>
    <scope>NUCLEOTIDE SEQUENCE [LARGE SCALE GENOMIC DNA]</scope>
</reference>
<evidence type="ECO:0000256" key="10">
    <source>
        <dbReference type="RuleBase" id="RU000688"/>
    </source>
</evidence>
<keyword evidence="8" id="KW-0325">Glycoprotein</keyword>
<dbReference type="PROSITE" id="PS50262">
    <property type="entry name" value="G_PROTEIN_RECEP_F1_2"/>
    <property type="match status" value="1"/>
</dbReference>
<keyword evidence="5 10" id="KW-0297">G-protein coupled receptor</keyword>
<dbReference type="EMBL" id="CALNXI010003514">
    <property type="protein sequence ID" value="CAH3193535.1"/>
    <property type="molecule type" value="Genomic_DNA"/>
</dbReference>
<evidence type="ECO:0000256" key="9">
    <source>
        <dbReference type="ARBA" id="ARBA00023224"/>
    </source>
</evidence>
<dbReference type="PANTHER" id="PTHR24246">
    <property type="entry name" value="OLFACTORY RECEPTOR AND ADENOSINE RECEPTOR"/>
    <property type="match status" value="1"/>
</dbReference>
<dbReference type="PANTHER" id="PTHR24246:SF27">
    <property type="entry name" value="ADENOSINE RECEPTOR, ISOFORM A"/>
    <property type="match status" value="1"/>
</dbReference>
<evidence type="ECO:0000256" key="11">
    <source>
        <dbReference type="SAM" id="Phobius"/>
    </source>
</evidence>
<evidence type="ECO:0000256" key="4">
    <source>
        <dbReference type="ARBA" id="ARBA00022989"/>
    </source>
</evidence>
<comment type="caution">
    <text evidence="13">The sequence shown here is derived from an EMBL/GenBank/DDBJ whole genome shotgun (WGS) entry which is preliminary data.</text>
</comment>
<feature type="domain" description="G-protein coupled receptors family 1 profile" evidence="12">
    <location>
        <begin position="41"/>
        <end position="283"/>
    </location>
</feature>
<keyword evidence="4 11" id="KW-1133">Transmembrane helix</keyword>
<keyword evidence="7 10" id="KW-0675">Receptor</keyword>
<evidence type="ECO:0000256" key="6">
    <source>
        <dbReference type="ARBA" id="ARBA00023136"/>
    </source>
</evidence>
<feature type="transmembrane region" description="Helical" evidence="11">
    <location>
        <begin position="144"/>
        <end position="162"/>
    </location>
</feature>
<evidence type="ECO:0000256" key="2">
    <source>
        <dbReference type="ARBA" id="ARBA00022475"/>
    </source>
</evidence>
<evidence type="ECO:0000256" key="8">
    <source>
        <dbReference type="ARBA" id="ARBA00023180"/>
    </source>
</evidence>
<comment type="similarity">
    <text evidence="10">Belongs to the G-protein coupled receptor 1 family.</text>
</comment>
<evidence type="ECO:0000256" key="5">
    <source>
        <dbReference type="ARBA" id="ARBA00023040"/>
    </source>
</evidence>
<evidence type="ECO:0000313" key="13">
    <source>
        <dbReference type="EMBL" id="CAH3193535.1"/>
    </source>
</evidence>
<evidence type="ECO:0000256" key="1">
    <source>
        <dbReference type="ARBA" id="ARBA00004651"/>
    </source>
</evidence>
<keyword evidence="2" id="KW-1003">Cell membrane</keyword>
<organism evidence="13 14">
    <name type="scientific">Porites evermanni</name>
    <dbReference type="NCBI Taxonomy" id="104178"/>
    <lineage>
        <taxon>Eukaryota</taxon>
        <taxon>Metazoa</taxon>
        <taxon>Cnidaria</taxon>
        <taxon>Anthozoa</taxon>
        <taxon>Hexacorallia</taxon>
        <taxon>Scleractinia</taxon>
        <taxon>Fungiina</taxon>
        <taxon>Poritidae</taxon>
        <taxon>Porites</taxon>
    </lineage>
</organism>
<protein>
    <recommendedName>
        <fullName evidence="12">G-protein coupled receptors family 1 profile domain-containing protein</fullName>
    </recommendedName>
</protein>
<accession>A0ABN8SRN1</accession>
<dbReference type="SUPFAM" id="SSF81321">
    <property type="entry name" value="Family A G protein-coupled receptor-like"/>
    <property type="match status" value="1"/>
</dbReference>
<comment type="subcellular location">
    <subcellularLocation>
        <location evidence="1">Cell membrane</location>
        <topology evidence="1">Multi-pass membrane protein</topology>
    </subcellularLocation>
</comment>
<evidence type="ECO:0000259" key="12">
    <source>
        <dbReference type="PROSITE" id="PS50262"/>
    </source>
</evidence>
<dbReference type="Gene3D" id="1.20.1070.10">
    <property type="entry name" value="Rhodopsin 7-helix transmembrane proteins"/>
    <property type="match status" value="1"/>
</dbReference>
<evidence type="ECO:0000256" key="3">
    <source>
        <dbReference type="ARBA" id="ARBA00022692"/>
    </source>
</evidence>